<dbReference type="Pfam" id="PF00097">
    <property type="entry name" value="zf-C3HC4"/>
    <property type="match status" value="1"/>
</dbReference>
<dbReference type="SMART" id="SM00497">
    <property type="entry name" value="IENR1"/>
    <property type="match status" value="4"/>
</dbReference>
<keyword evidence="8" id="KW-1185">Reference proteome</keyword>
<dbReference type="CDD" id="cd04508">
    <property type="entry name" value="Tudor_SF"/>
    <property type="match status" value="1"/>
</dbReference>
<dbReference type="AlphaFoldDB" id="A0AAD2PWF7"/>
<dbReference type="SMART" id="SM00184">
    <property type="entry name" value="RING"/>
    <property type="match status" value="1"/>
</dbReference>
<keyword evidence="2 4" id="KW-0863">Zinc-finger</keyword>
<protein>
    <recommendedName>
        <fullName evidence="6">RING-type domain-containing protein</fullName>
    </recommendedName>
</protein>
<evidence type="ECO:0000256" key="2">
    <source>
        <dbReference type="ARBA" id="ARBA00022771"/>
    </source>
</evidence>
<dbReference type="SUPFAM" id="SSF63748">
    <property type="entry name" value="Tudor/PWWP/MBT"/>
    <property type="match status" value="1"/>
</dbReference>
<proteinExistence type="predicted"/>
<evidence type="ECO:0000256" key="1">
    <source>
        <dbReference type="ARBA" id="ARBA00022723"/>
    </source>
</evidence>
<dbReference type="PROSITE" id="PS00518">
    <property type="entry name" value="ZF_RING_1"/>
    <property type="match status" value="1"/>
</dbReference>
<organism evidence="7 8">
    <name type="scientific">Cylindrotheca closterium</name>
    <dbReference type="NCBI Taxonomy" id="2856"/>
    <lineage>
        <taxon>Eukaryota</taxon>
        <taxon>Sar</taxon>
        <taxon>Stramenopiles</taxon>
        <taxon>Ochrophyta</taxon>
        <taxon>Bacillariophyta</taxon>
        <taxon>Bacillariophyceae</taxon>
        <taxon>Bacillariophycidae</taxon>
        <taxon>Bacillariales</taxon>
        <taxon>Bacillariaceae</taxon>
        <taxon>Cylindrotheca</taxon>
    </lineage>
</organism>
<dbReference type="EMBL" id="CAKOGP040002058">
    <property type="protein sequence ID" value="CAJ1960408.1"/>
    <property type="molecule type" value="Genomic_DNA"/>
</dbReference>
<dbReference type="InterPro" id="IPR003647">
    <property type="entry name" value="Intron_nuc_1_rpt"/>
</dbReference>
<dbReference type="CDD" id="cd20404">
    <property type="entry name" value="Tudor_Agenet_AtEML-like"/>
    <property type="match status" value="1"/>
</dbReference>
<evidence type="ECO:0000313" key="7">
    <source>
        <dbReference type="EMBL" id="CAJ1960408.1"/>
    </source>
</evidence>
<feature type="domain" description="RING-type" evidence="6">
    <location>
        <begin position="283"/>
        <end position="321"/>
    </location>
</feature>
<keyword evidence="1" id="KW-0479">Metal-binding</keyword>
<dbReference type="InterPro" id="IPR018957">
    <property type="entry name" value="Znf_C3HC4_RING-type"/>
</dbReference>
<dbReference type="PANTHER" id="PTHR23041:SF78">
    <property type="entry name" value="E3 UBIQUITIN-PROTEIN LIGASE RNF4"/>
    <property type="match status" value="1"/>
</dbReference>
<dbReference type="Gene3D" id="1.10.10.10">
    <property type="entry name" value="Winged helix-like DNA-binding domain superfamily/Winged helix DNA-binding domain"/>
    <property type="match status" value="4"/>
</dbReference>
<dbReference type="Proteomes" id="UP001295423">
    <property type="component" value="Unassembled WGS sequence"/>
</dbReference>
<feature type="region of interest" description="Disordered" evidence="5">
    <location>
        <begin position="212"/>
        <end position="275"/>
    </location>
</feature>
<comment type="caution">
    <text evidence="7">The sequence shown here is derived from an EMBL/GenBank/DDBJ whole genome shotgun (WGS) entry which is preliminary data.</text>
</comment>
<feature type="compositionally biased region" description="Basic and acidic residues" evidence="5">
    <location>
        <begin position="261"/>
        <end position="271"/>
    </location>
</feature>
<gene>
    <name evidence="7" type="ORF">CYCCA115_LOCUS18716</name>
</gene>
<dbReference type="PROSITE" id="PS50089">
    <property type="entry name" value="ZF_RING_2"/>
    <property type="match status" value="1"/>
</dbReference>
<evidence type="ECO:0000259" key="6">
    <source>
        <dbReference type="PROSITE" id="PS50089"/>
    </source>
</evidence>
<accession>A0AAD2PWF7</accession>
<evidence type="ECO:0000256" key="4">
    <source>
        <dbReference type="PROSITE-ProRule" id="PRU00175"/>
    </source>
</evidence>
<dbReference type="SUPFAM" id="SSF57850">
    <property type="entry name" value="RING/U-box"/>
    <property type="match status" value="1"/>
</dbReference>
<dbReference type="Gene3D" id="2.30.30.140">
    <property type="match status" value="2"/>
</dbReference>
<name>A0AAD2PWF7_9STRA</name>
<dbReference type="PANTHER" id="PTHR23041">
    <property type="entry name" value="RING FINGER DOMAIN-CONTAINING"/>
    <property type="match status" value="1"/>
</dbReference>
<dbReference type="InterPro" id="IPR017907">
    <property type="entry name" value="Znf_RING_CS"/>
</dbReference>
<dbReference type="InterPro" id="IPR010896">
    <property type="entry name" value="NUMOD1"/>
</dbReference>
<reference evidence="7" key="1">
    <citation type="submission" date="2023-08" db="EMBL/GenBank/DDBJ databases">
        <authorList>
            <person name="Audoor S."/>
            <person name="Bilcke G."/>
        </authorList>
    </citation>
    <scope>NUCLEOTIDE SEQUENCE</scope>
</reference>
<evidence type="ECO:0000256" key="5">
    <source>
        <dbReference type="SAM" id="MobiDB-lite"/>
    </source>
</evidence>
<dbReference type="InterPro" id="IPR001841">
    <property type="entry name" value="Znf_RING"/>
</dbReference>
<dbReference type="InterPro" id="IPR013083">
    <property type="entry name" value="Znf_RING/FYVE/PHD"/>
</dbReference>
<evidence type="ECO:0000313" key="8">
    <source>
        <dbReference type="Proteomes" id="UP001295423"/>
    </source>
</evidence>
<keyword evidence="3" id="KW-0862">Zinc</keyword>
<dbReference type="Gene3D" id="3.30.40.10">
    <property type="entry name" value="Zinc/RING finger domain, C3HC4 (zinc finger)"/>
    <property type="match status" value="1"/>
</dbReference>
<dbReference type="InterPro" id="IPR036388">
    <property type="entry name" value="WH-like_DNA-bd_sf"/>
</dbReference>
<sequence>MSSNKQTEVLQIGMKITCYWPDDDQWYKGTVAEKIDDDRFKISYDDGDEGEISAKEDKWRRSLHNYIKENTQKDEKKQALIDRLEMGSRISVYFPHEKEYYAGSLAKKRKVSAQKGRHRIKYDDGDTEWTDLLFRKFKRIAKKSEQLEVGSRVAVYDEERNKNYHATVVQIKPEKARPHKVKYDKESRGKEWLNLHVHPFLDVVVECRDEKKRKGDSLDGDRPIKSKRRDNTQVEQEMQQDNEAEQESIPQEAGAHSTSHVQRETQQHNETEQVTVPASEEHCALCKTRADVPYATSCHHIFCEQCIADHIHGHGKCPFCKIPIKLAPAPFSPEHDSFRAIEALSRTTAEVELEFSSASAASIKVPGFKAARIIEACQSKRRDDREHRGYFWRFKGSKDRILRVGEGVKEGVPIEQVDLETGEIIKTFSSGRKAHQATGISRVVIKRVLERRGKANGGGFFWRYQGETHVPWPDPKRTNLNPVEQLDPESGEVLASFESLAEAKRAMGMAPNRGCIRDVCNGVGRGTANGFFWRWKGSDSVPNHLFGAIKVLEIRKKRNSNVANVFKNSKEAQAFFGHQCSWVTICLYCREEGFYLGYHWRYRVMSQPCLSSSEEVVGKRLRIKQGDGNWLEGNIKSFCIDSGEHEIAFDYGKTERHRLEHLEYEWKNDQGQKPIEQLDLQTGQILNTFDSISDAARSIENGVGNRITTACKGRYRSAHGYFWRYKGSTALPRKKKGRRKIDQLCLKTGRVIATFDTITAAGKAVGITTPGISYCCNGRNGSTSAAGFGWRFSKEDGEQG</sequence>
<feature type="compositionally biased region" description="Basic and acidic residues" evidence="5">
    <location>
        <begin position="212"/>
        <end position="232"/>
    </location>
</feature>
<dbReference type="Pfam" id="PF07453">
    <property type="entry name" value="NUMOD1"/>
    <property type="match status" value="2"/>
</dbReference>
<dbReference type="GO" id="GO:0008270">
    <property type="term" value="F:zinc ion binding"/>
    <property type="evidence" value="ECO:0007669"/>
    <property type="project" value="UniProtKB-KW"/>
</dbReference>
<dbReference type="InterPro" id="IPR047134">
    <property type="entry name" value="RNF4"/>
</dbReference>
<evidence type="ECO:0000256" key="3">
    <source>
        <dbReference type="ARBA" id="ARBA00022833"/>
    </source>
</evidence>